<dbReference type="PANTHER" id="PTHR38696:SF1">
    <property type="entry name" value="MEDIATOR OF RNA POLYMERASE II TRANSCRIPTION SUBUNIT 13"/>
    <property type="match status" value="1"/>
</dbReference>
<dbReference type="PANTHER" id="PTHR38696">
    <property type="entry name" value="MEDIATOR OF RNA POLYMERASE II TRANSCRIPTION SUBUNIT 13"/>
    <property type="match status" value="1"/>
</dbReference>
<evidence type="ECO:0000313" key="2">
    <source>
        <dbReference type="EMBL" id="KAH7161491.1"/>
    </source>
</evidence>
<name>A0A9P9FGR5_9HYPO</name>
<organism evidence="2 3">
    <name type="scientific">Dactylonectria macrodidyma</name>
    <dbReference type="NCBI Taxonomy" id="307937"/>
    <lineage>
        <taxon>Eukaryota</taxon>
        <taxon>Fungi</taxon>
        <taxon>Dikarya</taxon>
        <taxon>Ascomycota</taxon>
        <taxon>Pezizomycotina</taxon>
        <taxon>Sordariomycetes</taxon>
        <taxon>Hypocreomycetidae</taxon>
        <taxon>Hypocreales</taxon>
        <taxon>Nectriaceae</taxon>
        <taxon>Dactylonectria</taxon>
    </lineage>
</organism>
<sequence length="271" mass="30219">MSEKSKAAFNSGSGSVPGPYAANVPPPSFDESVQDGSSTFKTRFACIAFALPDRMRLIQFPEVEMAAVYEVVKASWPLGIGHFRPHDRSREIKLNGYPWGADKNGNDDGRRLVLCILESLYNMGWVLETAVDVTMKKSSRDSLVFRRQNPVPPPCEWISISFNCGDKLKVLGAQPKELVDAILHVFSAGIERHEATSDRLKVKFKGYPWCPSEVDAVKTGVLLLALLDTLEHCGFTLYATTSVRFDSESESDVLVCQRQRDWIPGAPIWHR</sequence>
<comment type="caution">
    <text evidence="2">The sequence shown here is derived from an EMBL/GenBank/DDBJ whole genome shotgun (WGS) entry which is preliminary data.</text>
</comment>
<protein>
    <submittedName>
        <fullName evidence="2">Uncharacterized protein</fullName>
    </submittedName>
</protein>
<accession>A0A9P9FGR5</accession>
<gene>
    <name evidence="2" type="ORF">EDB81DRAFT_683289</name>
</gene>
<evidence type="ECO:0000256" key="1">
    <source>
        <dbReference type="SAM" id="MobiDB-lite"/>
    </source>
</evidence>
<feature type="region of interest" description="Disordered" evidence="1">
    <location>
        <begin position="1"/>
        <end position="35"/>
    </location>
</feature>
<evidence type="ECO:0000313" key="3">
    <source>
        <dbReference type="Proteomes" id="UP000738349"/>
    </source>
</evidence>
<dbReference type="OrthoDB" id="58379at2759"/>
<dbReference type="Proteomes" id="UP000738349">
    <property type="component" value="Unassembled WGS sequence"/>
</dbReference>
<proteinExistence type="predicted"/>
<dbReference type="AlphaFoldDB" id="A0A9P9FGR5"/>
<dbReference type="EMBL" id="JAGMUV010000004">
    <property type="protein sequence ID" value="KAH7161491.1"/>
    <property type="molecule type" value="Genomic_DNA"/>
</dbReference>
<keyword evidence="3" id="KW-1185">Reference proteome</keyword>
<reference evidence="2" key="1">
    <citation type="journal article" date="2021" name="Nat. Commun.">
        <title>Genetic determinants of endophytism in the Arabidopsis root mycobiome.</title>
        <authorList>
            <person name="Mesny F."/>
            <person name="Miyauchi S."/>
            <person name="Thiergart T."/>
            <person name="Pickel B."/>
            <person name="Atanasova L."/>
            <person name="Karlsson M."/>
            <person name="Huettel B."/>
            <person name="Barry K.W."/>
            <person name="Haridas S."/>
            <person name="Chen C."/>
            <person name="Bauer D."/>
            <person name="Andreopoulos W."/>
            <person name="Pangilinan J."/>
            <person name="LaButti K."/>
            <person name="Riley R."/>
            <person name="Lipzen A."/>
            <person name="Clum A."/>
            <person name="Drula E."/>
            <person name="Henrissat B."/>
            <person name="Kohler A."/>
            <person name="Grigoriev I.V."/>
            <person name="Martin F.M."/>
            <person name="Hacquard S."/>
        </authorList>
    </citation>
    <scope>NUCLEOTIDE SEQUENCE</scope>
    <source>
        <strain evidence="2">MPI-CAGE-AT-0147</strain>
    </source>
</reference>